<name>A0A0A6PLD7_9GAMM</name>
<protein>
    <submittedName>
        <fullName evidence="1">Uncharacterized protein</fullName>
    </submittedName>
</protein>
<proteinExistence type="predicted"/>
<evidence type="ECO:0000313" key="1">
    <source>
        <dbReference type="EMBL" id="KHD07860.1"/>
    </source>
</evidence>
<organism evidence="1 2">
    <name type="scientific">Candidatus Thiomargarita nelsonii</name>
    <dbReference type="NCBI Taxonomy" id="1003181"/>
    <lineage>
        <taxon>Bacteria</taxon>
        <taxon>Pseudomonadati</taxon>
        <taxon>Pseudomonadota</taxon>
        <taxon>Gammaproteobacteria</taxon>
        <taxon>Thiotrichales</taxon>
        <taxon>Thiotrichaceae</taxon>
        <taxon>Thiomargarita</taxon>
    </lineage>
</organism>
<reference evidence="1 2" key="1">
    <citation type="journal article" date="2016" name="Front. Microbiol.">
        <title>Single-Cell (Meta-)Genomics of a Dimorphic Candidatus Thiomargarita nelsonii Reveals Genomic Plasticity.</title>
        <authorList>
            <person name="Flood B.E."/>
            <person name="Fliss P."/>
            <person name="Jones D.S."/>
            <person name="Dick G.J."/>
            <person name="Jain S."/>
            <person name="Kaster A.K."/>
            <person name="Winkel M."/>
            <person name="Mussmann M."/>
            <person name="Bailey J."/>
        </authorList>
    </citation>
    <scope>NUCLEOTIDE SEQUENCE [LARGE SCALE GENOMIC DNA]</scope>
    <source>
        <strain evidence="1">Hydrate Ridge</strain>
    </source>
</reference>
<dbReference type="EMBL" id="JSZA02000099">
    <property type="protein sequence ID" value="KHD07860.1"/>
    <property type="molecule type" value="Genomic_DNA"/>
</dbReference>
<sequence length="78" mass="9345">MRYLNILRLMTFLYLRVPMVAVKVTNEQLFINQERQLLEMMESLSINLPKELNVFREVENSLLSSIPRLPLSIYRIDF</sequence>
<dbReference type="Proteomes" id="UP000030428">
    <property type="component" value="Unassembled WGS sequence"/>
</dbReference>
<keyword evidence="2" id="KW-1185">Reference proteome</keyword>
<gene>
    <name evidence="1" type="ORF">PN36_21850</name>
</gene>
<accession>A0A0A6PLD7</accession>
<evidence type="ECO:0000313" key="2">
    <source>
        <dbReference type="Proteomes" id="UP000030428"/>
    </source>
</evidence>
<dbReference type="AlphaFoldDB" id="A0A0A6PLD7"/>
<comment type="caution">
    <text evidence="1">The sequence shown here is derived from an EMBL/GenBank/DDBJ whole genome shotgun (WGS) entry which is preliminary data.</text>
</comment>